<dbReference type="InterPro" id="IPR017972">
    <property type="entry name" value="Cyt_P450_CS"/>
</dbReference>
<dbReference type="PROSITE" id="PS00086">
    <property type="entry name" value="CYTOCHROME_P450"/>
    <property type="match status" value="1"/>
</dbReference>
<dbReference type="PRINTS" id="PR00385">
    <property type="entry name" value="P450"/>
</dbReference>
<keyword evidence="2" id="KW-0408">Iron</keyword>
<dbReference type="CDD" id="cd11030">
    <property type="entry name" value="CYP105-like"/>
    <property type="match status" value="1"/>
</dbReference>
<dbReference type="EMBL" id="BOMI01000090">
    <property type="protein sequence ID" value="GID76060.1"/>
    <property type="molecule type" value="Genomic_DNA"/>
</dbReference>
<dbReference type="SUPFAM" id="SSF48264">
    <property type="entry name" value="Cytochrome P450"/>
    <property type="match status" value="1"/>
</dbReference>
<comment type="similarity">
    <text evidence="1 2">Belongs to the cytochrome P450 family.</text>
</comment>
<reference evidence="4 5" key="1">
    <citation type="submission" date="2021-01" db="EMBL/GenBank/DDBJ databases">
        <title>Whole genome shotgun sequence of Actinoplanes deccanensis NBRC 13994.</title>
        <authorList>
            <person name="Komaki H."/>
            <person name="Tamura T."/>
        </authorList>
    </citation>
    <scope>NUCLEOTIDE SEQUENCE [LARGE SCALE GENOMIC DNA]</scope>
    <source>
        <strain evidence="4 5">NBRC 13994</strain>
    </source>
</reference>
<dbReference type="PRINTS" id="PR00359">
    <property type="entry name" value="BP450"/>
</dbReference>
<keyword evidence="2" id="KW-0349">Heme</keyword>
<evidence type="ECO:0000256" key="3">
    <source>
        <dbReference type="SAM" id="MobiDB-lite"/>
    </source>
</evidence>
<dbReference type="PANTHER" id="PTHR46696:SF6">
    <property type="entry name" value="P450, PUTATIVE (EUROFUNG)-RELATED"/>
    <property type="match status" value="1"/>
</dbReference>
<protein>
    <submittedName>
        <fullName evidence="4">Cytochrome P450</fullName>
    </submittedName>
</protein>
<feature type="region of interest" description="Disordered" evidence="3">
    <location>
        <begin position="1"/>
        <end position="25"/>
    </location>
</feature>
<name>A0ABQ3Y7Y5_9ACTN</name>
<evidence type="ECO:0000256" key="1">
    <source>
        <dbReference type="ARBA" id="ARBA00010617"/>
    </source>
</evidence>
<organism evidence="4 5">
    <name type="scientific">Paractinoplanes deccanensis</name>
    <dbReference type="NCBI Taxonomy" id="113561"/>
    <lineage>
        <taxon>Bacteria</taxon>
        <taxon>Bacillati</taxon>
        <taxon>Actinomycetota</taxon>
        <taxon>Actinomycetes</taxon>
        <taxon>Micromonosporales</taxon>
        <taxon>Micromonosporaceae</taxon>
        <taxon>Paractinoplanes</taxon>
    </lineage>
</organism>
<accession>A0ABQ3Y7Y5</accession>
<evidence type="ECO:0000313" key="4">
    <source>
        <dbReference type="EMBL" id="GID76060.1"/>
    </source>
</evidence>
<keyword evidence="5" id="KW-1185">Reference proteome</keyword>
<sequence length="405" mass="44317">MWRSVTGMTLPALPMPREDERPFDPPPEYAELRASGKVIRVACPTGLDAWLVADYAGVREVLGDGRRFSTRPGLAAHVLASYEDDGPIDNFTRMDGPEHVRIRRNFAPQVTHARRLAELRPMVERITDEAITRMLASPQPYPLHSQFSTAITTSVIAELIGVPPEDRHLLHDAAVKLFDPSTKADELREALTPLYTYLYQAVATRRAKPGDDVLSRMIEHSAGSDRPLTDTELTEMNAALLIAGFDTTASMITYGLVTLLNKPGEWDKLVADPDTAVPATEELVRYLAVGIGLLRQATEDTVVNGQPIKAGDYVVVAVQSGNRDTALHPDADELDVTRKPGAHLGFGHGAHACVGQQIARMELTTVLRALATRVPALRIAVPLEEIVWKKDSVVRGPAELPVAWS</sequence>
<evidence type="ECO:0000313" key="5">
    <source>
        <dbReference type="Proteomes" id="UP000609879"/>
    </source>
</evidence>
<evidence type="ECO:0000256" key="2">
    <source>
        <dbReference type="RuleBase" id="RU000461"/>
    </source>
</evidence>
<dbReference type="InterPro" id="IPR002397">
    <property type="entry name" value="Cyt_P450_B"/>
</dbReference>
<dbReference type="InterPro" id="IPR036396">
    <property type="entry name" value="Cyt_P450_sf"/>
</dbReference>
<keyword evidence="2" id="KW-0560">Oxidoreductase</keyword>
<dbReference type="Pfam" id="PF00067">
    <property type="entry name" value="p450"/>
    <property type="match status" value="1"/>
</dbReference>
<keyword evidence="2" id="KW-0503">Monooxygenase</keyword>
<keyword evidence="2" id="KW-0479">Metal-binding</keyword>
<dbReference type="PANTHER" id="PTHR46696">
    <property type="entry name" value="P450, PUTATIVE (EUROFUNG)-RELATED"/>
    <property type="match status" value="1"/>
</dbReference>
<dbReference type="Proteomes" id="UP000609879">
    <property type="component" value="Unassembled WGS sequence"/>
</dbReference>
<dbReference type="InterPro" id="IPR001128">
    <property type="entry name" value="Cyt_P450"/>
</dbReference>
<gene>
    <name evidence="4" type="ORF">Ade02nite_47010</name>
</gene>
<proteinExistence type="inferred from homology"/>
<dbReference type="Gene3D" id="1.10.630.10">
    <property type="entry name" value="Cytochrome P450"/>
    <property type="match status" value="1"/>
</dbReference>
<comment type="caution">
    <text evidence="4">The sequence shown here is derived from an EMBL/GenBank/DDBJ whole genome shotgun (WGS) entry which is preliminary data.</text>
</comment>